<feature type="chain" id="PRO_5046446575" evidence="1">
    <location>
        <begin position="25"/>
        <end position="318"/>
    </location>
</feature>
<evidence type="ECO:0000313" key="2">
    <source>
        <dbReference type="EMBL" id="UOD30382.1"/>
    </source>
</evidence>
<evidence type="ECO:0000256" key="1">
    <source>
        <dbReference type="SAM" id="SignalP"/>
    </source>
</evidence>
<evidence type="ECO:0000313" key="3">
    <source>
        <dbReference type="Proteomes" id="UP000831532"/>
    </source>
</evidence>
<keyword evidence="3" id="KW-1185">Reference proteome</keyword>
<name>A0ABY4A7J7_9BURK</name>
<sequence length="318" mass="34121">MRARSFLLAAGAAMCATLAGMVQATAWHGEFMSAVRTSADDKVMVDGTFGTVLSRDRGKTWKDITNDVDSHGAIGGDAAVGVFVADAAGTAYRCGASRTHVEKYTPSTRSWSATGVLKQGRNDGYACQSVFGAGRHIWARGSVQLFHSVDQGRSWRATLPAQRRRKSLPDVLHADGDGALYASVGDGRDAYLARSTDGGAQWTPSRPTYPPGAAARSERLLLGRGNSLYVLAGVTTRAADRREMTTLYRVTGGKAEKLLDLPAAAWDAQPSNLHTAADGSMSYFDGFSVFVSFAGGKDWREIPGQALTKNPWRVKHFR</sequence>
<dbReference type="InterPro" id="IPR036278">
    <property type="entry name" value="Sialidase_sf"/>
</dbReference>
<protein>
    <submittedName>
        <fullName evidence="2">Exo-alpha-sialidase</fullName>
    </submittedName>
</protein>
<keyword evidence="1" id="KW-0732">Signal</keyword>
<dbReference type="EMBL" id="CP063361">
    <property type="protein sequence ID" value="UOD30382.1"/>
    <property type="molecule type" value="Genomic_DNA"/>
</dbReference>
<dbReference type="Gene3D" id="2.130.10.10">
    <property type="entry name" value="YVTN repeat-like/Quinoprotein amine dehydrogenase"/>
    <property type="match status" value="1"/>
</dbReference>
<dbReference type="InterPro" id="IPR015943">
    <property type="entry name" value="WD40/YVTN_repeat-like_dom_sf"/>
</dbReference>
<organism evidence="2 3">
    <name type="scientific">Massilia violaceinigra</name>
    <dbReference type="NCBI Taxonomy" id="2045208"/>
    <lineage>
        <taxon>Bacteria</taxon>
        <taxon>Pseudomonadati</taxon>
        <taxon>Pseudomonadota</taxon>
        <taxon>Betaproteobacteria</taxon>
        <taxon>Burkholderiales</taxon>
        <taxon>Oxalobacteraceae</taxon>
        <taxon>Telluria group</taxon>
        <taxon>Massilia</taxon>
    </lineage>
</organism>
<dbReference type="CDD" id="cd15482">
    <property type="entry name" value="Sialidase_non-viral"/>
    <property type="match status" value="1"/>
</dbReference>
<gene>
    <name evidence="2" type="ORF">INH39_01075</name>
</gene>
<accession>A0ABY4A7J7</accession>
<dbReference type="SUPFAM" id="SSF50939">
    <property type="entry name" value="Sialidases"/>
    <property type="match status" value="1"/>
</dbReference>
<dbReference type="RefSeq" id="WP_243491609.1">
    <property type="nucleotide sequence ID" value="NZ_CP063361.1"/>
</dbReference>
<proteinExistence type="predicted"/>
<dbReference type="Proteomes" id="UP000831532">
    <property type="component" value="Chromosome"/>
</dbReference>
<feature type="signal peptide" evidence="1">
    <location>
        <begin position="1"/>
        <end position="24"/>
    </location>
</feature>
<reference evidence="2 3" key="1">
    <citation type="submission" date="2020-10" db="EMBL/GenBank/DDBJ databases">
        <title>Genome analysis of Massilia species.</title>
        <authorList>
            <person name="Jung D.-H."/>
        </authorList>
    </citation>
    <scope>NUCLEOTIDE SEQUENCE [LARGE SCALE GENOMIC DNA]</scope>
    <source>
        <strain evidence="3">sipir</strain>
    </source>
</reference>